<sequence length="99" mass="11148">MSSLTSTIVPLATKQTSTRFHCWAQGRNRRDASSDHLRDESAYCTCFSVFTQAIIYHPRDPIEFPKLLGQGVVLSARSITIFPDYRQIQPAPSDDTICL</sequence>
<accession>A0A0C9Z0M0</accession>
<organism evidence="1 2">
    <name type="scientific">Pisolithus microcarpus 441</name>
    <dbReference type="NCBI Taxonomy" id="765257"/>
    <lineage>
        <taxon>Eukaryota</taxon>
        <taxon>Fungi</taxon>
        <taxon>Dikarya</taxon>
        <taxon>Basidiomycota</taxon>
        <taxon>Agaricomycotina</taxon>
        <taxon>Agaricomycetes</taxon>
        <taxon>Agaricomycetidae</taxon>
        <taxon>Boletales</taxon>
        <taxon>Sclerodermatineae</taxon>
        <taxon>Pisolithaceae</taxon>
        <taxon>Pisolithus</taxon>
    </lineage>
</organism>
<dbReference type="Proteomes" id="UP000054018">
    <property type="component" value="Unassembled WGS sequence"/>
</dbReference>
<name>A0A0C9Z0M0_9AGAM</name>
<keyword evidence="2" id="KW-1185">Reference proteome</keyword>
<dbReference type="AlphaFoldDB" id="A0A0C9Z0M0"/>
<dbReference type="EMBL" id="KN833989">
    <property type="protein sequence ID" value="KIK13538.1"/>
    <property type="molecule type" value="Genomic_DNA"/>
</dbReference>
<dbReference type="HOGENOM" id="CLU_2321267_0_0_1"/>
<reference evidence="2" key="2">
    <citation type="submission" date="2015-01" db="EMBL/GenBank/DDBJ databases">
        <title>Evolutionary Origins and Diversification of the Mycorrhizal Mutualists.</title>
        <authorList>
            <consortium name="DOE Joint Genome Institute"/>
            <consortium name="Mycorrhizal Genomics Consortium"/>
            <person name="Kohler A."/>
            <person name="Kuo A."/>
            <person name="Nagy L.G."/>
            <person name="Floudas D."/>
            <person name="Copeland A."/>
            <person name="Barry K.W."/>
            <person name="Cichocki N."/>
            <person name="Veneault-Fourrey C."/>
            <person name="LaButti K."/>
            <person name="Lindquist E.A."/>
            <person name="Lipzen A."/>
            <person name="Lundell T."/>
            <person name="Morin E."/>
            <person name="Murat C."/>
            <person name="Riley R."/>
            <person name="Ohm R."/>
            <person name="Sun H."/>
            <person name="Tunlid A."/>
            <person name="Henrissat B."/>
            <person name="Grigoriev I.V."/>
            <person name="Hibbett D.S."/>
            <person name="Martin F."/>
        </authorList>
    </citation>
    <scope>NUCLEOTIDE SEQUENCE [LARGE SCALE GENOMIC DNA]</scope>
    <source>
        <strain evidence="2">441</strain>
    </source>
</reference>
<proteinExistence type="predicted"/>
<reference evidence="1 2" key="1">
    <citation type="submission" date="2014-04" db="EMBL/GenBank/DDBJ databases">
        <authorList>
            <consortium name="DOE Joint Genome Institute"/>
            <person name="Kuo A."/>
            <person name="Kohler A."/>
            <person name="Costa M.D."/>
            <person name="Nagy L.G."/>
            <person name="Floudas D."/>
            <person name="Copeland A."/>
            <person name="Barry K.W."/>
            <person name="Cichocki N."/>
            <person name="Veneault-Fourrey C."/>
            <person name="LaButti K."/>
            <person name="Lindquist E.A."/>
            <person name="Lipzen A."/>
            <person name="Lundell T."/>
            <person name="Morin E."/>
            <person name="Murat C."/>
            <person name="Sun H."/>
            <person name="Tunlid A."/>
            <person name="Henrissat B."/>
            <person name="Grigoriev I.V."/>
            <person name="Hibbett D.S."/>
            <person name="Martin F."/>
            <person name="Nordberg H.P."/>
            <person name="Cantor M.N."/>
            <person name="Hua S.X."/>
        </authorList>
    </citation>
    <scope>NUCLEOTIDE SEQUENCE [LARGE SCALE GENOMIC DNA]</scope>
    <source>
        <strain evidence="1 2">441</strain>
    </source>
</reference>
<protein>
    <submittedName>
        <fullName evidence="1">Uncharacterized protein</fullName>
    </submittedName>
</protein>
<evidence type="ECO:0000313" key="1">
    <source>
        <dbReference type="EMBL" id="KIK13538.1"/>
    </source>
</evidence>
<gene>
    <name evidence="1" type="ORF">PISMIDRAFT_400049</name>
</gene>
<evidence type="ECO:0000313" key="2">
    <source>
        <dbReference type="Proteomes" id="UP000054018"/>
    </source>
</evidence>